<dbReference type="AlphaFoldDB" id="V5SHR9"/>
<dbReference type="RefSeq" id="WP_023788542.1">
    <property type="nucleotide sequence ID" value="NC_022997.1"/>
</dbReference>
<dbReference type="PANTHER" id="PTHR36505">
    <property type="entry name" value="BLR1072 PROTEIN"/>
    <property type="match status" value="1"/>
</dbReference>
<accession>V5SHR9</accession>
<feature type="domain" description="PRC-barrel" evidence="1">
    <location>
        <begin position="14"/>
        <end position="73"/>
    </location>
</feature>
<evidence type="ECO:0000259" key="1">
    <source>
        <dbReference type="Pfam" id="PF05239"/>
    </source>
</evidence>
<organism evidence="2 3">
    <name type="scientific">Hyphomicrobium nitrativorans NL23</name>
    <dbReference type="NCBI Taxonomy" id="1029756"/>
    <lineage>
        <taxon>Bacteria</taxon>
        <taxon>Pseudomonadati</taxon>
        <taxon>Pseudomonadota</taxon>
        <taxon>Alphaproteobacteria</taxon>
        <taxon>Hyphomicrobiales</taxon>
        <taxon>Hyphomicrobiaceae</taxon>
        <taxon>Hyphomicrobium</taxon>
    </lineage>
</organism>
<dbReference type="InterPro" id="IPR011033">
    <property type="entry name" value="PRC_barrel-like_sf"/>
</dbReference>
<dbReference type="InterPro" id="IPR027275">
    <property type="entry name" value="PRC-brl_dom"/>
</dbReference>
<dbReference type="Proteomes" id="UP000018542">
    <property type="component" value="Chromosome"/>
</dbReference>
<dbReference type="PATRIC" id="fig|1029756.8.peg.3379"/>
<dbReference type="KEGG" id="hni:W911_16210"/>
<dbReference type="Pfam" id="PF05239">
    <property type="entry name" value="PRC"/>
    <property type="match status" value="1"/>
</dbReference>
<dbReference type="Gene3D" id="2.30.30.240">
    <property type="entry name" value="PRC-barrel domain"/>
    <property type="match status" value="1"/>
</dbReference>
<dbReference type="SUPFAM" id="SSF50346">
    <property type="entry name" value="PRC-barrel domain"/>
    <property type="match status" value="1"/>
</dbReference>
<evidence type="ECO:0000313" key="2">
    <source>
        <dbReference type="EMBL" id="AHB49600.1"/>
    </source>
</evidence>
<evidence type="ECO:0000313" key="3">
    <source>
        <dbReference type="Proteomes" id="UP000018542"/>
    </source>
</evidence>
<reference evidence="2 3" key="1">
    <citation type="journal article" date="2014" name="Genome Announc.">
        <title>Complete Genome Sequence of Hyphomicrobium nitrativorans Strain NL23, a Denitrifying Bacterium Isolated from Biofilm of a Methanol-Fed Denitrification System Treating Seawater at the Montreal Biodome.</title>
        <authorList>
            <person name="Martineau C."/>
            <person name="Villeneuve C."/>
            <person name="Mauffrey F."/>
            <person name="Villemur R."/>
        </authorList>
    </citation>
    <scope>NUCLEOTIDE SEQUENCE [LARGE SCALE GENOMIC DNA]</scope>
    <source>
        <strain evidence="2">NL23</strain>
    </source>
</reference>
<keyword evidence="3" id="KW-1185">Reference proteome</keyword>
<dbReference type="STRING" id="1029756.W911_16210"/>
<dbReference type="OrthoDB" id="7274881at2"/>
<proteinExistence type="predicted"/>
<protein>
    <submittedName>
        <fullName evidence="2">Photosystem reaction center subunit H</fullName>
    </submittedName>
</protein>
<sequence>MARATAHPDHRLISSEDVHGTDVIGAEEEVIGEIDHLLIEKNSGRVAYAVMSFGGILGLAHSHYPIPWSALKYDPKVAGYRTGITEAQLRNAPEFSDDSWTDREWETRTHQHYGAPTYWAP</sequence>
<gene>
    <name evidence="2" type="ORF">W911_16210</name>
</gene>
<dbReference type="EMBL" id="CP006912">
    <property type="protein sequence ID" value="AHB49600.1"/>
    <property type="molecule type" value="Genomic_DNA"/>
</dbReference>
<name>V5SHR9_9HYPH</name>
<dbReference type="PANTHER" id="PTHR36505:SF1">
    <property type="entry name" value="BLR1072 PROTEIN"/>
    <property type="match status" value="1"/>
</dbReference>
<dbReference type="HOGENOM" id="CLU_108884_2_0_5"/>